<evidence type="ECO:0000313" key="3">
    <source>
        <dbReference type="Proteomes" id="UP000217289"/>
    </source>
</evidence>
<evidence type="ECO:0000256" key="1">
    <source>
        <dbReference type="SAM" id="SignalP"/>
    </source>
</evidence>
<feature type="signal peptide" evidence="1">
    <location>
        <begin position="1"/>
        <end position="18"/>
    </location>
</feature>
<feature type="chain" id="PRO_5012648330" description="Lipoprotein" evidence="1">
    <location>
        <begin position="19"/>
        <end position="181"/>
    </location>
</feature>
<evidence type="ECO:0008006" key="4">
    <source>
        <dbReference type="Google" id="ProtNLM"/>
    </source>
</evidence>
<sequence length="181" mass="19973">MLRSVVIGMVLLALPGLAAERSSRARVSAKGTYSVRMVVRGPEQCTLEVSKESGIEWKLERCVGGVDDLYFVSDDGAKVWILYPLAPKGTQKLPGKRNKKLPAWANTVVAAEYDRNGARVEERRLLDFVSRQALPEVRQMSQHIKWLEGLLGVPGKGPRLTDAGRIDFETVGGGKTHQLTF</sequence>
<dbReference type="KEGG" id="mbd:MEBOL_002629"/>
<keyword evidence="3" id="KW-1185">Reference proteome</keyword>
<dbReference type="AlphaFoldDB" id="A0A250ID94"/>
<dbReference type="EMBL" id="CP022163">
    <property type="protein sequence ID" value="ATB29180.1"/>
    <property type="molecule type" value="Genomic_DNA"/>
</dbReference>
<name>A0A250ID94_9BACT</name>
<evidence type="ECO:0000313" key="2">
    <source>
        <dbReference type="EMBL" id="ATB29180.1"/>
    </source>
</evidence>
<dbReference type="OrthoDB" id="5381540at2"/>
<proteinExistence type="predicted"/>
<keyword evidence="1" id="KW-0732">Signal</keyword>
<dbReference type="Proteomes" id="UP000217289">
    <property type="component" value="Chromosome"/>
</dbReference>
<accession>A0A250ID94</accession>
<reference evidence="2 3" key="1">
    <citation type="submission" date="2017-06" db="EMBL/GenBank/DDBJ databases">
        <authorList>
            <person name="Kim H.J."/>
            <person name="Triplett B.A."/>
        </authorList>
    </citation>
    <scope>NUCLEOTIDE SEQUENCE [LARGE SCALE GENOMIC DNA]</scope>
    <source>
        <strain evidence="2 3">DSM 14713</strain>
    </source>
</reference>
<protein>
    <recommendedName>
        <fullName evidence="4">Lipoprotein</fullName>
    </recommendedName>
</protein>
<gene>
    <name evidence="2" type="ORF">MEBOL_002629</name>
</gene>
<organism evidence="2 3">
    <name type="scientific">Melittangium boletus DSM 14713</name>
    <dbReference type="NCBI Taxonomy" id="1294270"/>
    <lineage>
        <taxon>Bacteria</taxon>
        <taxon>Pseudomonadati</taxon>
        <taxon>Myxococcota</taxon>
        <taxon>Myxococcia</taxon>
        <taxon>Myxococcales</taxon>
        <taxon>Cystobacterineae</taxon>
        <taxon>Archangiaceae</taxon>
        <taxon>Melittangium</taxon>
    </lineage>
</organism>
<dbReference type="RefSeq" id="WP_095977783.1">
    <property type="nucleotide sequence ID" value="NZ_CP022163.1"/>
</dbReference>